<feature type="domain" description="Transposable element P transposase-like RNase H" evidence="3">
    <location>
        <begin position="69"/>
        <end position="178"/>
    </location>
</feature>
<evidence type="ECO:0000313" key="7">
    <source>
        <dbReference type="Proteomes" id="UP000440578"/>
    </source>
</evidence>
<evidence type="ECO:0000313" key="6">
    <source>
        <dbReference type="EMBL" id="KAF0287884.1"/>
    </source>
</evidence>
<dbReference type="Pfam" id="PF21787">
    <property type="entry name" value="TNP-like_RNaseH_N"/>
    <property type="match status" value="1"/>
</dbReference>
<evidence type="ECO:0000259" key="5">
    <source>
        <dbReference type="Pfam" id="PF21789"/>
    </source>
</evidence>
<evidence type="ECO:0000256" key="1">
    <source>
        <dbReference type="SAM" id="Coils"/>
    </source>
</evidence>
<feature type="coiled-coil region" evidence="1">
    <location>
        <begin position="23"/>
        <end position="57"/>
    </location>
</feature>
<feature type="signal peptide" evidence="2">
    <location>
        <begin position="1"/>
        <end position="22"/>
    </location>
</feature>
<dbReference type="EMBL" id="VIIS01002159">
    <property type="protein sequence ID" value="KAF0287884.1"/>
    <property type="molecule type" value="Genomic_DNA"/>
</dbReference>
<dbReference type="Pfam" id="PF21789">
    <property type="entry name" value="TNP-like_RNaseH_C"/>
    <property type="match status" value="1"/>
</dbReference>
<keyword evidence="7" id="KW-1185">Reference proteome</keyword>
<gene>
    <name evidence="6" type="primary">T_57</name>
    <name evidence="6" type="ORF">FJT64_013720</name>
</gene>
<organism evidence="6 7">
    <name type="scientific">Amphibalanus amphitrite</name>
    <name type="common">Striped barnacle</name>
    <name type="synonym">Balanus amphitrite</name>
    <dbReference type="NCBI Taxonomy" id="1232801"/>
    <lineage>
        <taxon>Eukaryota</taxon>
        <taxon>Metazoa</taxon>
        <taxon>Ecdysozoa</taxon>
        <taxon>Arthropoda</taxon>
        <taxon>Crustacea</taxon>
        <taxon>Multicrustacea</taxon>
        <taxon>Cirripedia</taxon>
        <taxon>Thoracica</taxon>
        <taxon>Thoracicalcarea</taxon>
        <taxon>Balanomorpha</taxon>
        <taxon>Balanoidea</taxon>
        <taxon>Balanidae</taxon>
        <taxon>Amphibalaninae</taxon>
        <taxon>Amphibalanus</taxon>
    </lineage>
</organism>
<evidence type="ECO:0000259" key="4">
    <source>
        <dbReference type="Pfam" id="PF21788"/>
    </source>
</evidence>
<protein>
    <submittedName>
        <fullName evidence="6">Transposable element P transposase</fullName>
    </submittedName>
</protein>
<feature type="domain" description="Transposable element P transposase-like GTP-binding insertion" evidence="4">
    <location>
        <begin position="206"/>
        <end position="319"/>
    </location>
</feature>
<feature type="domain" description="Transposable element P transposase-like RNase H C-terminal" evidence="5">
    <location>
        <begin position="393"/>
        <end position="416"/>
    </location>
</feature>
<keyword evidence="1" id="KW-0175">Coiled coil</keyword>
<evidence type="ECO:0000256" key="2">
    <source>
        <dbReference type="SAM" id="SignalP"/>
    </source>
</evidence>
<feature type="chain" id="PRO_5025499458" evidence="2">
    <location>
        <begin position="23"/>
        <end position="707"/>
    </location>
</feature>
<evidence type="ECO:0000259" key="3">
    <source>
        <dbReference type="Pfam" id="PF21787"/>
    </source>
</evidence>
<accession>A0A6A4V8M1</accession>
<proteinExistence type="predicted"/>
<reference evidence="6 7" key="1">
    <citation type="submission" date="2019-07" db="EMBL/GenBank/DDBJ databases">
        <title>Draft genome assembly of a fouling barnacle, Amphibalanus amphitrite (Darwin, 1854): The first reference genome for Thecostraca.</title>
        <authorList>
            <person name="Kim W."/>
        </authorList>
    </citation>
    <scope>NUCLEOTIDE SEQUENCE [LARGE SCALE GENOMIC DNA]</scope>
    <source>
        <strain evidence="6">SNU_AA5</strain>
        <tissue evidence="6">Soma without cirri and trophi</tissue>
    </source>
</reference>
<dbReference type="InterPro" id="IPR048365">
    <property type="entry name" value="TNP-like_RNaseH_N"/>
</dbReference>
<dbReference type="AlphaFoldDB" id="A0A6A4V8M1"/>
<comment type="caution">
    <text evidence="6">The sequence shown here is derived from an EMBL/GenBank/DDBJ whole genome shotgun (WGS) entry which is preliminary data.</text>
</comment>
<keyword evidence="2" id="KW-0732">Signal</keyword>
<dbReference type="Proteomes" id="UP000440578">
    <property type="component" value="Unassembled WGS sequence"/>
</dbReference>
<dbReference type="InterPro" id="IPR048367">
    <property type="entry name" value="TNP-like_RNaseH_C"/>
</dbReference>
<dbReference type="InterPro" id="IPR048366">
    <property type="entry name" value="TNP-like_GBD"/>
</dbReference>
<dbReference type="OrthoDB" id="6382319at2759"/>
<sequence>MARYRACPLLPLLLLLPTLALANNLAVAVIRQLRQRVDQLERQLAAIKKKGADEDANALKVLTVSQFSSLLSFLDAASSNMDPLEKNCAILFDEMAIDSRIVYDNSCDIVRGPHKQAQVVMVRSITSKWKQPIMLSFDTPVTPTILFDLVRALERLGYPVRAVVSDMGPKNMGLWKTLNIAADKETGIQNPCHPERHIWFFADVPHVLKNIRNHVLDDGLYLPKEPGSTEKVIVLDKLILQELIKVASGSEFKMCFKLTDKHITAKHADRQNVRLAAQLLSNSTAAAIRELFEDEEAAAEVCATIDAGFDVLNSRCLVADKPLRCAFGADEHWEDQKLALQRLAHLMLAARFGDNDNLLPCQKGMVVSIQSALSLFEEMLSVAGFRFLFLARLNQDDLESFFSCVRTRFGSNVNPSPVELIQRVRLLLIGADPAAARGTAVQPESCAPSAFLQARRHPAEDAESVSASLVVRVCETAGGAAEEEEPETELEPVHLVQAPEPPPQAIVEELELDPAGDPTEVLESQAQRYGMAYAAGFLASKCARLDPSLGARTADAIVEEVPDDARWIRLLSRGGLTVPTRQWLGVFQEMEATFRAFHQGRGLRRRNNEPDNLSREAGVVHSLVAILCERWPQLDSRVVTAYAQLRTRFRLRYVAQLRRRDHAEALEEAAARRSAAGGAVRASSASVQPSSRAFRKRQQFHRGAAYL</sequence>
<name>A0A6A4V8M1_AMPAM</name>
<dbReference type="Pfam" id="PF21788">
    <property type="entry name" value="TNP-like_GBD"/>
    <property type="match status" value="1"/>
</dbReference>